<dbReference type="GeneID" id="14209480"/>
<name>A0A1I3MG33_9EURY</name>
<dbReference type="EMBL" id="FORO01000010">
    <property type="protein sequence ID" value="SFI95947.1"/>
    <property type="molecule type" value="Genomic_DNA"/>
</dbReference>
<dbReference type="AlphaFoldDB" id="A0A1I3MG33"/>
<evidence type="ECO:0000313" key="2">
    <source>
        <dbReference type="EMBL" id="SFI95947.1"/>
    </source>
</evidence>
<reference evidence="2 3" key="1">
    <citation type="submission" date="2016-10" db="EMBL/GenBank/DDBJ databases">
        <authorList>
            <person name="de Groot N.N."/>
        </authorList>
    </citation>
    <scope>NUCLEOTIDE SEQUENCE [LARGE SCALE GENOMIC DNA]</scope>
    <source>
        <strain evidence="2 3">SP2</strain>
    </source>
</reference>
<dbReference type="Proteomes" id="UP000182829">
    <property type="component" value="Unassembled WGS sequence"/>
</dbReference>
<accession>A0A1I3MG33</accession>
<dbReference type="RefSeq" id="WP_005576697.1">
    <property type="nucleotide sequence ID" value="NZ_FORO01000010.1"/>
</dbReference>
<gene>
    <name evidence="2" type="ORF">SAMN05443661_110134</name>
</gene>
<sequence length="239" mass="26047">MTDNSEKPIIYIGAIELDEDSDGNAVWRNPEDGAEITLSDVIELKADLETDDAVRVDREPSDNVDVARKTEIDDLDDAKIDLAEKGAEDGVAELDGDALIREGQIPSLAITDVEVFDDFDAVLEWDDARQGDVAIVKDEDDHGEAYILTSDDPGDEDNWQRLKTPRPPVDDVFGRTGSISAESGDYSYGQIDGEHGSEDHDDTVLGDGDSEGRSIYVVEEGASDPPGADDEDIIFEKED</sequence>
<feature type="region of interest" description="Disordered" evidence="1">
    <location>
        <begin position="144"/>
        <end position="239"/>
    </location>
</feature>
<evidence type="ECO:0000313" key="3">
    <source>
        <dbReference type="Proteomes" id="UP000182829"/>
    </source>
</evidence>
<organism evidence="2 3">
    <name type="scientific">Natronobacterium gregoryi</name>
    <dbReference type="NCBI Taxonomy" id="44930"/>
    <lineage>
        <taxon>Archaea</taxon>
        <taxon>Methanobacteriati</taxon>
        <taxon>Methanobacteriota</taxon>
        <taxon>Stenosarchaea group</taxon>
        <taxon>Halobacteria</taxon>
        <taxon>Halobacteriales</taxon>
        <taxon>Natrialbaceae</taxon>
        <taxon>Natronobacterium</taxon>
    </lineage>
</organism>
<evidence type="ECO:0000256" key="1">
    <source>
        <dbReference type="SAM" id="MobiDB-lite"/>
    </source>
</evidence>
<dbReference type="OrthoDB" id="387437at2157"/>
<protein>
    <submittedName>
        <fullName evidence="2">Uncharacterized protein</fullName>
    </submittedName>
</protein>
<proteinExistence type="predicted"/>